<dbReference type="OrthoDB" id="8795257at2"/>
<reference evidence="1 4" key="2">
    <citation type="submission" date="2017-03" db="EMBL/GenBank/DDBJ databases">
        <title>Rapid Whole Genome Sequencing of Comamonas kerstersii Causing Continuous ambulatory Peritoneal Dialysis-Associated Peritonitis.</title>
        <authorList>
            <person name="Zheng B."/>
        </authorList>
    </citation>
    <scope>NUCLEOTIDE SEQUENCE [LARGE SCALE GENOMIC DNA]</scope>
    <source>
        <strain evidence="1 4">8943</strain>
    </source>
</reference>
<dbReference type="EMBL" id="LPXH01000034">
    <property type="protein sequence ID" value="KUF39851.1"/>
    <property type="molecule type" value="Genomic_DNA"/>
</dbReference>
<protein>
    <submittedName>
        <fullName evidence="2">Uncharacterized protein</fullName>
    </submittedName>
</protein>
<evidence type="ECO:0000313" key="4">
    <source>
        <dbReference type="Proteomes" id="UP000242792"/>
    </source>
</evidence>
<dbReference type="Proteomes" id="UP000242792">
    <property type="component" value="Chromosome"/>
</dbReference>
<keyword evidence="3" id="KW-1185">Reference proteome</keyword>
<dbReference type="EMBL" id="CP020121">
    <property type="protein sequence ID" value="AQZ97189.1"/>
    <property type="molecule type" value="Genomic_DNA"/>
</dbReference>
<accession>A0A0W7YY13</accession>
<evidence type="ECO:0000313" key="3">
    <source>
        <dbReference type="Proteomes" id="UP000053300"/>
    </source>
</evidence>
<dbReference type="RefSeq" id="WP_054066789.1">
    <property type="nucleotide sequence ID" value="NZ_CATYED010000002.1"/>
</dbReference>
<evidence type="ECO:0000313" key="1">
    <source>
        <dbReference type="EMBL" id="AQZ97189.1"/>
    </source>
</evidence>
<dbReference type="AlphaFoldDB" id="A0A0W7YY13"/>
<reference evidence="2 3" key="1">
    <citation type="submission" date="2015-12" db="EMBL/GenBank/DDBJ databases">
        <title>Complete genome sequence of a multi-drug resistant strain Acidovorax sp. 12322-1.</title>
        <authorList>
            <person name="Ming D."/>
            <person name="Wang M."/>
            <person name="Hu S."/>
            <person name="Zhou Y."/>
            <person name="Jiang T."/>
        </authorList>
    </citation>
    <scope>NUCLEOTIDE SEQUENCE [LARGE SCALE GENOMIC DNA]</scope>
    <source>
        <strain evidence="2 3">12322-1</strain>
    </source>
</reference>
<dbReference type="STRING" id="225992.B5M06_01855"/>
<gene>
    <name evidence="2" type="ORF">AS359_13470</name>
    <name evidence="1" type="ORF">B5M06_01855</name>
</gene>
<accession>A0A1V0BB78</accession>
<name>A0A0W7YY13_9BURK</name>
<dbReference type="GeneID" id="83038057"/>
<evidence type="ECO:0000313" key="2">
    <source>
        <dbReference type="EMBL" id="KUF39851.1"/>
    </source>
</evidence>
<organism evidence="2 3">
    <name type="scientific">Comamonas kerstersii</name>
    <dbReference type="NCBI Taxonomy" id="225992"/>
    <lineage>
        <taxon>Bacteria</taxon>
        <taxon>Pseudomonadati</taxon>
        <taxon>Pseudomonadota</taxon>
        <taxon>Betaproteobacteria</taxon>
        <taxon>Burkholderiales</taxon>
        <taxon>Comamonadaceae</taxon>
        <taxon>Comamonas</taxon>
    </lineage>
</organism>
<dbReference type="Proteomes" id="UP000053300">
    <property type="component" value="Unassembled WGS sequence"/>
</dbReference>
<proteinExistence type="predicted"/>
<sequence length="84" mass="9770">MAAQTIDTPEYILYPSPRNEHRVVFEHQCFVSDAYALIHLPDYDFDGKATLFAAHRKADGKNGQLVTCELEIDILRFERLYDHE</sequence>
<dbReference type="KEGG" id="cke:B5M06_01855"/>